<keyword evidence="5" id="KW-1185">Reference proteome</keyword>
<organism evidence="4 5">
    <name type="scientific">Profundibacter amoris</name>
    <dbReference type="NCBI Taxonomy" id="2171755"/>
    <lineage>
        <taxon>Bacteria</taxon>
        <taxon>Pseudomonadati</taxon>
        <taxon>Pseudomonadota</taxon>
        <taxon>Alphaproteobacteria</taxon>
        <taxon>Rhodobacterales</taxon>
        <taxon>Paracoccaceae</taxon>
        <taxon>Profundibacter</taxon>
    </lineage>
</organism>
<dbReference type="Pfam" id="PF01370">
    <property type="entry name" value="Epimerase"/>
    <property type="match status" value="1"/>
</dbReference>
<dbReference type="CDD" id="cd05227">
    <property type="entry name" value="AR_SDR_e"/>
    <property type="match status" value="1"/>
</dbReference>
<evidence type="ECO:0000256" key="1">
    <source>
        <dbReference type="ARBA" id="ARBA00023002"/>
    </source>
</evidence>
<dbReference type="InterPro" id="IPR050425">
    <property type="entry name" value="NAD(P)_dehydrat-like"/>
</dbReference>
<dbReference type="GO" id="GO:0016616">
    <property type="term" value="F:oxidoreductase activity, acting on the CH-OH group of donors, NAD or NADP as acceptor"/>
    <property type="evidence" value="ECO:0007669"/>
    <property type="project" value="TreeGrafter"/>
</dbReference>
<dbReference type="EMBL" id="CP032125">
    <property type="protein sequence ID" value="AXX98443.1"/>
    <property type="molecule type" value="Genomic_DNA"/>
</dbReference>
<dbReference type="Gene3D" id="3.40.50.720">
    <property type="entry name" value="NAD(P)-binding Rossmann-like Domain"/>
    <property type="match status" value="1"/>
</dbReference>
<evidence type="ECO:0000256" key="2">
    <source>
        <dbReference type="ARBA" id="ARBA00023445"/>
    </source>
</evidence>
<comment type="similarity">
    <text evidence="2">Belongs to the NAD(P)-dependent epimerase/dehydratase family. Dihydroflavonol-4-reductase subfamily.</text>
</comment>
<gene>
    <name evidence="4" type="ORF">BAR1_11200</name>
</gene>
<dbReference type="PANTHER" id="PTHR10366">
    <property type="entry name" value="NAD DEPENDENT EPIMERASE/DEHYDRATASE"/>
    <property type="match status" value="1"/>
</dbReference>
<dbReference type="OrthoDB" id="9778052at2"/>
<keyword evidence="1" id="KW-0560">Oxidoreductase</keyword>
<sequence>MSDQTILVTGASGFLASHILLQLLEQGYAVRGSVRNAAKGDHIREVLQSHGADTSRLGFVELDLTSDAGWDAAMDGVDYLLHTASPFVTTSPKDPDEIIKPAVEGTRRALNAALRSNVNRIVLTSSMVAACHGHEKNRTTPYTEADWTNPSGKDVTPYILSKTLAEQEAWSIMEAANRREDLTVINPSFILGPLLEQDIGTSGAIIKRLMKGELPGCPRIYFSIADVRDAAELHLLAIHDPATFGHRVFAAGPSIEFVEVAKTLAEAFPAYAKKIPTRRLPDFVVRLVAMFDGDVKTAAMNLGRQHEMDKSLLEPLLGRPLIDTSEAIRSMGQSLIDLGQV</sequence>
<name>A0A347UHW5_9RHOB</name>
<dbReference type="KEGG" id="pamo:BAR1_11200"/>
<evidence type="ECO:0000313" key="5">
    <source>
        <dbReference type="Proteomes" id="UP000261704"/>
    </source>
</evidence>
<evidence type="ECO:0000259" key="3">
    <source>
        <dbReference type="Pfam" id="PF01370"/>
    </source>
</evidence>
<dbReference type="InterPro" id="IPR001509">
    <property type="entry name" value="Epimerase_deHydtase"/>
</dbReference>
<dbReference type="PANTHER" id="PTHR10366:SF564">
    <property type="entry name" value="STEROL-4-ALPHA-CARBOXYLATE 3-DEHYDROGENASE, DECARBOXYLATING"/>
    <property type="match status" value="1"/>
</dbReference>
<dbReference type="SUPFAM" id="SSF51735">
    <property type="entry name" value="NAD(P)-binding Rossmann-fold domains"/>
    <property type="match status" value="1"/>
</dbReference>
<accession>A0A347UHW5</accession>
<dbReference type="FunFam" id="3.40.50.720:FF:000336">
    <property type="entry name" value="Aldehyde reductase"/>
    <property type="match status" value="1"/>
</dbReference>
<protein>
    <submittedName>
        <fullName evidence="4">Aldehyde reductase</fullName>
    </submittedName>
</protein>
<feature type="domain" description="NAD-dependent epimerase/dehydratase" evidence="3">
    <location>
        <begin position="6"/>
        <end position="245"/>
    </location>
</feature>
<proteinExistence type="inferred from homology"/>
<evidence type="ECO:0000313" key="4">
    <source>
        <dbReference type="EMBL" id="AXX98443.1"/>
    </source>
</evidence>
<dbReference type="Proteomes" id="UP000261704">
    <property type="component" value="Chromosome"/>
</dbReference>
<reference evidence="4 5" key="1">
    <citation type="submission" date="2018-09" db="EMBL/GenBank/DDBJ databases">
        <title>Profundibacter amoris BAR1 gen. nov., sp. nov., a new member of the Roseobacter clade isolated at Lokis Castle Vent Field on the Arctic Mid-Oceanic Ridge.</title>
        <authorList>
            <person name="Le Moine Bauer S."/>
            <person name="Sjoeberg A.G."/>
            <person name="L'Haridon S."/>
            <person name="Stokke R."/>
            <person name="Roalkvam I."/>
            <person name="Steen I.H."/>
            <person name="Dahle H."/>
        </authorList>
    </citation>
    <scope>NUCLEOTIDE SEQUENCE [LARGE SCALE GENOMIC DNA]</scope>
    <source>
        <strain evidence="4 5">BAR1</strain>
    </source>
</reference>
<dbReference type="AlphaFoldDB" id="A0A347UHW5"/>
<dbReference type="RefSeq" id="WP_118943099.1">
    <property type="nucleotide sequence ID" value="NZ_CP032125.1"/>
</dbReference>
<dbReference type="InterPro" id="IPR036291">
    <property type="entry name" value="NAD(P)-bd_dom_sf"/>
</dbReference>